<reference evidence="2" key="2">
    <citation type="submission" date="2024-04" db="EMBL/GenBank/DDBJ databases">
        <authorList>
            <person name="Kumar Pradhan S."/>
            <person name="Morrow J.L."/>
            <person name="Sharpe S.R."/>
            <person name="Karupannasamy A."/>
            <person name="Bynakal S."/>
            <person name="Ramasamy A."/>
            <person name="Riegler M."/>
        </authorList>
    </citation>
    <scope>NUCLEOTIDE SEQUENCE</scope>
    <source>
        <strain evidence="2">ZcOV1S5</strain>
    </source>
</reference>
<reference evidence="2" key="1">
    <citation type="journal article" date="2024" name="J. Invertebr. Pathol.">
        <title>RNA virus diversity and prevalence in field and laboratory populations of melon fly throughout its distribution.</title>
        <authorList>
            <person name="Kumar Pradhan S."/>
            <person name="Morrow J.L."/>
            <person name="Sharpe S.R."/>
            <person name="Karuppannasamy A."/>
            <person name="Ramasamy E."/>
            <person name="Bynakal S."/>
            <person name="Maligeppagol M."/>
            <person name="Ramasamy A."/>
            <person name="Riegler M."/>
        </authorList>
    </citation>
    <scope>NUCLEOTIDE SEQUENCE</scope>
    <source>
        <strain evidence="2">ZcOV1S5</strain>
    </source>
</reference>
<name>A0AAU7L0P1_9REOV</name>
<dbReference type="EMBL" id="PP626182">
    <property type="protein sequence ID" value="XBO77578.1"/>
    <property type="molecule type" value="Genomic_RNA"/>
</dbReference>
<accession>A0AAU7L0P1</accession>
<feature type="compositionally biased region" description="Low complexity" evidence="1">
    <location>
        <begin position="53"/>
        <end position="65"/>
    </location>
</feature>
<proteinExistence type="predicted"/>
<sequence>MLKRTTETKIKMEAKQEKLYTAEEIKKIAPGYRGKPENFKLGYKQNDSKTKQSKGSKSQVVKTTKPTQLEEAKNPTPQRNQPLWAESVFGVDVSVRELNVNLEFKNSYATLNNVVSEVYTALGTDDKSLQKGMSREMMMYYATSLLWTRLTQIKAQRAHTDLSEQEKDLLRLLADAELNVPQPIYLYLKAIGNVRDKTGKEIFLADHTLPTAVGLNKTGYHAATIKADNHTLFEEIPSLGICGDVLMAQTSATQVTPTFGCLPTGRVANSNLAGYFGTVHTPKEEIKLLLQSFGIDTTTFAENIARTRVNLKLIQYVSDYLQKQTTFRNEKVVMSNQTSDGDSVQFIRTKPTEENVDKSTKWTDKIVRPIATNAESITTFGASYMTGFQLYKEAVDSDHTNWYPLKVTSEHQIPQEWIANRNENRTLPPGFDINRFSSISDSQVNRTNAIVRRMIISLR</sequence>
<evidence type="ECO:0008006" key="3">
    <source>
        <dbReference type="Google" id="ProtNLM"/>
    </source>
</evidence>
<protein>
    <recommendedName>
        <fullName evidence="3">Capsid protein</fullName>
    </recommendedName>
</protein>
<organism evidence="2">
    <name type="scientific">Zeugodacus cucurbitae orbivirus 1</name>
    <dbReference type="NCBI Taxonomy" id="3143561"/>
    <lineage>
        <taxon>Viruses</taxon>
        <taxon>Riboviria</taxon>
        <taxon>Orthornavirae</taxon>
        <taxon>Duplornaviricota</taxon>
        <taxon>Resentoviricetes</taxon>
        <taxon>Reovirales</taxon>
        <taxon>Sedoreoviridae</taxon>
        <taxon>Orbivirus</taxon>
    </lineage>
</organism>
<evidence type="ECO:0000256" key="1">
    <source>
        <dbReference type="SAM" id="MobiDB-lite"/>
    </source>
</evidence>
<evidence type="ECO:0000313" key="2">
    <source>
        <dbReference type="EMBL" id="XBO77578.1"/>
    </source>
</evidence>
<feature type="region of interest" description="Disordered" evidence="1">
    <location>
        <begin position="32"/>
        <end position="81"/>
    </location>
</feature>